<evidence type="ECO:0000313" key="1">
    <source>
        <dbReference type="EMBL" id="TEB06534.1"/>
    </source>
</evidence>
<comment type="caution">
    <text evidence="1">The sequence shown here is derived from an EMBL/GenBank/DDBJ whole genome shotgun (WGS) entry which is preliminary data.</text>
</comment>
<dbReference type="EMBL" id="QFGA01000001">
    <property type="protein sequence ID" value="TEB06534.1"/>
    <property type="molecule type" value="Genomic_DNA"/>
</dbReference>
<keyword evidence="2" id="KW-1185">Reference proteome</keyword>
<proteinExistence type="predicted"/>
<sequence length="130" mass="14347">MLNIFISYINASVSQVNVIVNLFSKSLWGSGLGVILRSLRNSPFVLQEPYAYRIYRLPSGSYALFKLYCMQCTRYRTHPGAPLSPDNPKPASQAFSRTFLVSLKLLRSTRAIEFAPTLLILISAGAASAA</sequence>
<gene>
    <name evidence="1" type="ORF">Psch_00066</name>
</gene>
<name>A0A4Y7RC24_9FIRM</name>
<accession>A0A4Y7RC24</accession>
<organism evidence="1 2">
    <name type="scientific">Pelotomaculum schinkii</name>
    <dbReference type="NCBI Taxonomy" id="78350"/>
    <lineage>
        <taxon>Bacteria</taxon>
        <taxon>Bacillati</taxon>
        <taxon>Bacillota</taxon>
        <taxon>Clostridia</taxon>
        <taxon>Eubacteriales</taxon>
        <taxon>Desulfotomaculaceae</taxon>
        <taxon>Pelotomaculum</taxon>
    </lineage>
</organism>
<dbReference type="AlphaFoldDB" id="A0A4Y7RC24"/>
<evidence type="ECO:0000313" key="2">
    <source>
        <dbReference type="Proteomes" id="UP000298324"/>
    </source>
</evidence>
<protein>
    <submittedName>
        <fullName evidence="1">Uncharacterized protein</fullName>
    </submittedName>
</protein>
<dbReference type="Proteomes" id="UP000298324">
    <property type="component" value="Unassembled WGS sequence"/>
</dbReference>
<reference evidence="1 2" key="1">
    <citation type="journal article" date="2018" name="Environ. Microbiol.">
        <title>Novel energy conservation strategies and behaviour of Pelotomaculum schinkii driving syntrophic propionate catabolism.</title>
        <authorList>
            <person name="Hidalgo-Ahumada C.A.P."/>
            <person name="Nobu M.K."/>
            <person name="Narihiro T."/>
            <person name="Tamaki H."/>
            <person name="Liu W.T."/>
            <person name="Kamagata Y."/>
            <person name="Stams A.J.M."/>
            <person name="Imachi H."/>
            <person name="Sousa D.Z."/>
        </authorList>
    </citation>
    <scope>NUCLEOTIDE SEQUENCE [LARGE SCALE GENOMIC DNA]</scope>
    <source>
        <strain evidence="1 2">HH</strain>
    </source>
</reference>